<dbReference type="PANTHER" id="PTHR30487:SF0">
    <property type="entry name" value="PREPILIN LEADER PEPTIDASE_N-METHYLTRANSFERASE-RELATED"/>
    <property type="match status" value="1"/>
</dbReference>
<protein>
    <submittedName>
        <fullName evidence="4">Peptidase A24A, prepilin type IV</fullName>
    </submittedName>
</protein>
<evidence type="ECO:0000256" key="1">
    <source>
        <dbReference type="ARBA" id="ARBA00005801"/>
    </source>
</evidence>
<evidence type="ECO:0000313" key="4">
    <source>
        <dbReference type="EMBL" id="STZ43342.1"/>
    </source>
</evidence>
<dbReference type="GO" id="GO:0005886">
    <property type="term" value="C:plasma membrane"/>
    <property type="evidence" value="ECO:0007669"/>
    <property type="project" value="TreeGrafter"/>
</dbReference>
<dbReference type="InterPro" id="IPR000045">
    <property type="entry name" value="Prepilin_IV_endopep_pep"/>
</dbReference>
<keyword evidence="2" id="KW-0472">Membrane</keyword>
<dbReference type="RefSeq" id="WP_011894611.1">
    <property type="nucleotide sequence ID" value="NZ_JACKST010000040.1"/>
</dbReference>
<evidence type="ECO:0000313" key="5">
    <source>
        <dbReference type="Proteomes" id="UP000254291"/>
    </source>
</evidence>
<dbReference type="PANTHER" id="PTHR30487">
    <property type="entry name" value="TYPE 4 PREPILIN-LIKE PROTEINS LEADER PEPTIDE-PROCESSING ENZYME"/>
    <property type="match status" value="1"/>
</dbReference>
<feature type="transmembrane region" description="Helical" evidence="2">
    <location>
        <begin position="55"/>
        <end position="72"/>
    </location>
</feature>
<dbReference type="GO" id="GO:0004190">
    <property type="term" value="F:aspartic-type endopeptidase activity"/>
    <property type="evidence" value="ECO:0007669"/>
    <property type="project" value="InterPro"/>
</dbReference>
<organism evidence="4 5">
    <name type="scientific">Mycolicibacterium gilvum</name>
    <dbReference type="NCBI Taxonomy" id="1804"/>
    <lineage>
        <taxon>Bacteria</taxon>
        <taxon>Bacillati</taxon>
        <taxon>Actinomycetota</taxon>
        <taxon>Actinomycetes</taxon>
        <taxon>Mycobacteriales</taxon>
        <taxon>Mycobacteriaceae</taxon>
        <taxon>Mycolicibacterium</taxon>
    </lineage>
</organism>
<feature type="transmembrane region" description="Helical" evidence="2">
    <location>
        <begin position="129"/>
        <end position="146"/>
    </location>
</feature>
<evidence type="ECO:0000259" key="3">
    <source>
        <dbReference type="Pfam" id="PF01478"/>
    </source>
</evidence>
<dbReference type="AlphaFoldDB" id="A0A378SKK2"/>
<keyword evidence="2" id="KW-0812">Transmembrane</keyword>
<dbReference type="Pfam" id="PF01478">
    <property type="entry name" value="Peptidase_A24"/>
    <property type="match status" value="1"/>
</dbReference>
<reference evidence="4 5" key="1">
    <citation type="submission" date="2018-06" db="EMBL/GenBank/DDBJ databases">
        <authorList>
            <consortium name="Pathogen Informatics"/>
            <person name="Doyle S."/>
        </authorList>
    </citation>
    <scope>NUCLEOTIDE SEQUENCE [LARGE SCALE GENOMIC DNA]</scope>
    <source>
        <strain evidence="4 5">NCTC10742</strain>
    </source>
</reference>
<feature type="transmembrane region" description="Helical" evidence="2">
    <location>
        <begin position="30"/>
        <end position="49"/>
    </location>
</feature>
<dbReference type="GO" id="GO:0006465">
    <property type="term" value="P:signal peptide processing"/>
    <property type="evidence" value="ECO:0007669"/>
    <property type="project" value="TreeGrafter"/>
</dbReference>
<feature type="transmembrane region" description="Helical" evidence="2">
    <location>
        <begin position="6"/>
        <end position="23"/>
    </location>
</feature>
<evidence type="ECO:0000256" key="2">
    <source>
        <dbReference type="SAM" id="Phobius"/>
    </source>
</evidence>
<dbReference type="InterPro" id="IPR050882">
    <property type="entry name" value="Prepilin_peptidase/N-MTase"/>
</dbReference>
<keyword evidence="2" id="KW-1133">Transmembrane helix</keyword>
<sequence length="147" mass="14224">MGDVAAGVAAAGVLVWLIALSAFDIRHRRLPNVLTLPGAAVILVAATVVGHGGPALLGATALFAVYVTVHLFSPGALGAGDVKLAIGLGALTGAYGADVWVVAALGASLMTGALALCRRLQGAGPDVPHGPSMCLAAGTALGLAALA</sequence>
<dbReference type="EMBL" id="UGQM01000001">
    <property type="protein sequence ID" value="STZ43342.1"/>
    <property type="molecule type" value="Genomic_DNA"/>
</dbReference>
<gene>
    <name evidence="4" type="ORF">NCTC10742_02564</name>
</gene>
<proteinExistence type="inferred from homology"/>
<feature type="domain" description="Prepilin type IV endopeptidase peptidase" evidence="3">
    <location>
        <begin position="13"/>
        <end position="115"/>
    </location>
</feature>
<dbReference type="Gene3D" id="1.20.120.1220">
    <property type="match status" value="1"/>
</dbReference>
<name>A0A378SKK2_9MYCO</name>
<accession>A0A378SKK2</accession>
<feature type="transmembrane region" description="Helical" evidence="2">
    <location>
        <begin position="84"/>
        <end position="109"/>
    </location>
</feature>
<comment type="similarity">
    <text evidence="1">Belongs to the peptidase A24 family.</text>
</comment>
<dbReference type="Proteomes" id="UP000254291">
    <property type="component" value="Unassembled WGS sequence"/>
</dbReference>